<feature type="transmembrane region" description="Helical" evidence="3">
    <location>
        <begin position="180"/>
        <end position="200"/>
    </location>
</feature>
<dbReference type="EMBL" id="KI912111">
    <property type="protein sequence ID" value="ETS82739.1"/>
    <property type="molecule type" value="Genomic_DNA"/>
</dbReference>
<dbReference type="AlphaFoldDB" id="W3X9Q1"/>
<dbReference type="InterPro" id="IPR050327">
    <property type="entry name" value="Proton-linked_MCT"/>
</dbReference>
<dbReference type="InterPro" id="IPR020846">
    <property type="entry name" value="MFS_dom"/>
</dbReference>
<evidence type="ECO:0000313" key="5">
    <source>
        <dbReference type="EMBL" id="ETS82739.1"/>
    </source>
</evidence>
<proteinExistence type="inferred from homology"/>
<dbReference type="InParanoid" id="W3X9Q1"/>
<comment type="similarity">
    <text evidence="2">Belongs to the major facilitator superfamily. Monocarboxylate porter (TC 2.A.1.13) family.</text>
</comment>
<dbReference type="RefSeq" id="XP_007831387.1">
    <property type="nucleotide sequence ID" value="XM_007833196.1"/>
</dbReference>
<dbReference type="InterPro" id="IPR011701">
    <property type="entry name" value="MFS"/>
</dbReference>
<gene>
    <name evidence="5" type="ORF">PFICI_04615</name>
</gene>
<dbReference type="KEGG" id="pfy:PFICI_04615"/>
<dbReference type="SUPFAM" id="SSF103473">
    <property type="entry name" value="MFS general substrate transporter"/>
    <property type="match status" value="1"/>
</dbReference>
<feature type="transmembrane region" description="Helical" evidence="3">
    <location>
        <begin position="113"/>
        <end position="140"/>
    </location>
</feature>
<dbReference type="PANTHER" id="PTHR11360:SF280">
    <property type="entry name" value="MONOCARBOXYLATE TRANSPORTER, PUTATIVE (AFU_ORTHOLOGUE AFUA_1G05170)-RELATED"/>
    <property type="match status" value="1"/>
</dbReference>
<name>W3X9Q1_PESFW</name>
<dbReference type="GeneID" id="19269628"/>
<dbReference type="PROSITE" id="PS50850">
    <property type="entry name" value="MFS"/>
    <property type="match status" value="1"/>
</dbReference>
<comment type="subcellular location">
    <subcellularLocation>
        <location evidence="1">Membrane</location>
        <topology evidence="1">Multi-pass membrane protein</topology>
    </subcellularLocation>
</comment>
<feature type="transmembrane region" description="Helical" evidence="3">
    <location>
        <begin position="319"/>
        <end position="338"/>
    </location>
</feature>
<feature type="transmembrane region" description="Helical" evidence="3">
    <location>
        <begin position="21"/>
        <end position="42"/>
    </location>
</feature>
<dbReference type="Pfam" id="PF07690">
    <property type="entry name" value="MFS_1"/>
    <property type="match status" value="1"/>
</dbReference>
<dbReference type="OrthoDB" id="6509908at2759"/>
<reference evidence="6" key="1">
    <citation type="journal article" date="2015" name="BMC Genomics">
        <title>Genomic and transcriptomic analysis of the endophytic fungus Pestalotiopsis fici reveals its lifestyle and high potential for synthesis of natural products.</title>
        <authorList>
            <person name="Wang X."/>
            <person name="Zhang X."/>
            <person name="Liu L."/>
            <person name="Xiang M."/>
            <person name="Wang W."/>
            <person name="Sun X."/>
            <person name="Che Y."/>
            <person name="Guo L."/>
            <person name="Liu G."/>
            <person name="Guo L."/>
            <person name="Wang C."/>
            <person name="Yin W.B."/>
            <person name="Stadler M."/>
            <person name="Zhang X."/>
            <person name="Liu X."/>
        </authorList>
    </citation>
    <scope>NUCLEOTIDE SEQUENCE [LARGE SCALE GENOMIC DNA]</scope>
    <source>
        <strain evidence="6">W106-1 / CGMCC3.15140</strain>
    </source>
</reference>
<dbReference type="OMA" id="FMGLYMP"/>
<evidence type="ECO:0000256" key="1">
    <source>
        <dbReference type="ARBA" id="ARBA00004141"/>
    </source>
</evidence>
<dbReference type="GO" id="GO:0022857">
    <property type="term" value="F:transmembrane transporter activity"/>
    <property type="evidence" value="ECO:0007669"/>
    <property type="project" value="InterPro"/>
</dbReference>
<dbReference type="eggNOG" id="KOG2504">
    <property type="taxonomic scope" value="Eukaryota"/>
</dbReference>
<feature type="transmembrane region" description="Helical" evidence="3">
    <location>
        <begin position="289"/>
        <end position="307"/>
    </location>
</feature>
<feature type="transmembrane region" description="Helical" evidence="3">
    <location>
        <begin position="147"/>
        <end position="168"/>
    </location>
</feature>
<feature type="transmembrane region" description="Helical" evidence="3">
    <location>
        <begin position="221"/>
        <end position="238"/>
    </location>
</feature>
<evidence type="ECO:0000256" key="3">
    <source>
        <dbReference type="SAM" id="Phobius"/>
    </source>
</evidence>
<organism evidence="5 6">
    <name type="scientific">Pestalotiopsis fici (strain W106-1 / CGMCC3.15140)</name>
    <dbReference type="NCBI Taxonomy" id="1229662"/>
    <lineage>
        <taxon>Eukaryota</taxon>
        <taxon>Fungi</taxon>
        <taxon>Dikarya</taxon>
        <taxon>Ascomycota</taxon>
        <taxon>Pezizomycotina</taxon>
        <taxon>Sordariomycetes</taxon>
        <taxon>Xylariomycetidae</taxon>
        <taxon>Amphisphaeriales</taxon>
        <taxon>Sporocadaceae</taxon>
        <taxon>Pestalotiopsis</taxon>
    </lineage>
</organism>
<evidence type="ECO:0000259" key="4">
    <source>
        <dbReference type="PROSITE" id="PS50850"/>
    </source>
</evidence>
<dbReference type="HOGENOM" id="CLU_001265_1_1_1"/>
<evidence type="ECO:0000256" key="2">
    <source>
        <dbReference type="ARBA" id="ARBA00006727"/>
    </source>
</evidence>
<feature type="transmembrane region" description="Helical" evidence="3">
    <location>
        <begin position="378"/>
        <end position="400"/>
    </location>
</feature>
<dbReference type="GO" id="GO:0016020">
    <property type="term" value="C:membrane"/>
    <property type="evidence" value="ECO:0007669"/>
    <property type="project" value="UniProtKB-SubCell"/>
</dbReference>
<keyword evidence="3" id="KW-0472">Membrane</keyword>
<keyword evidence="3" id="KW-0812">Transmembrane</keyword>
<keyword evidence="3" id="KW-1133">Transmembrane helix</keyword>
<feature type="transmembrane region" description="Helical" evidence="3">
    <location>
        <begin position="350"/>
        <end position="372"/>
    </location>
</feature>
<feature type="transmembrane region" description="Helical" evidence="3">
    <location>
        <begin position="258"/>
        <end position="277"/>
    </location>
</feature>
<feature type="domain" description="Major facilitator superfamily (MFS) profile" evidence="4">
    <location>
        <begin position="20"/>
        <end position="401"/>
    </location>
</feature>
<dbReference type="InterPro" id="IPR036259">
    <property type="entry name" value="MFS_trans_sf"/>
</dbReference>
<feature type="transmembrane region" description="Helical" evidence="3">
    <location>
        <begin position="62"/>
        <end position="81"/>
    </location>
</feature>
<evidence type="ECO:0000313" key="6">
    <source>
        <dbReference type="Proteomes" id="UP000030651"/>
    </source>
</evidence>
<dbReference type="Gene3D" id="1.20.1250.20">
    <property type="entry name" value="MFS general substrate transporter like domains"/>
    <property type="match status" value="2"/>
</dbReference>
<dbReference type="PANTHER" id="PTHR11360">
    <property type="entry name" value="MONOCARBOXYLATE TRANSPORTER"/>
    <property type="match status" value="1"/>
</dbReference>
<keyword evidence="6" id="KW-1185">Reference proteome</keyword>
<feature type="transmembrane region" description="Helical" evidence="3">
    <location>
        <begin position="88"/>
        <end position="107"/>
    </location>
</feature>
<protein>
    <recommendedName>
        <fullName evidence="4">Major facilitator superfamily (MFS) profile domain-containing protein</fullName>
    </recommendedName>
</protein>
<dbReference type="Proteomes" id="UP000030651">
    <property type="component" value="Unassembled WGS sequence"/>
</dbReference>
<sequence>MESKIKSADKQSTVPDGGLQAWLQVLGAFFLFFNTWGIINSFGVFQTYYEQDLLASSDSSDISWIGSLQSFFIMFLGFITGPVYDAGYFYHLLLVGSFLVTFGHMMLSLCTVFWQVLLAQSFCIGLGAGCLFVPGVAILSQYFSAKLSLAVGLAASGASVGGVVYPVAFRQLQQHLGFPWAVRIIGFVALGGLSLSNVCMRTRTLPLVKRKMVDWSAFTELPYLLFSAGLFVAFLGAYTPFYYIQLFAEDRSITNSDLAFYLIAILNAASTVGRIVPNFVADKLGPFNMMVPCAIICGILILTLLAVEEQGPLLACTALYGVFSGSFVSLSPSILVTLSPNLGVVGTRMGMCFTVMGLSLLIGTPVAGAILRSGFNDVWIYGGVLTTTGGVLIGLARAAYTKGRWWSKV</sequence>
<accession>W3X9Q1</accession>